<evidence type="ECO:0000313" key="3">
    <source>
        <dbReference type="Proteomes" id="UP000321062"/>
    </source>
</evidence>
<organism evidence="2 3">
    <name type="scientific">Paradevosia tibetensis</name>
    <dbReference type="NCBI Taxonomy" id="1447062"/>
    <lineage>
        <taxon>Bacteria</taxon>
        <taxon>Pseudomonadati</taxon>
        <taxon>Pseudomonadota</taxon>
        <taxon>Alphaproteobacteria</taxon>
        <taxon>Hyphomicrobiales</taxon>
        <taxon>Devosiaceae</taxon>
        <taxon>Paradevosia</taxon>
    </lineage>
</organism>
<gene>
    <name evidence="2" type="ORF">FNA67_12525</name>
</gene>
<dbReference type="SUPFAM" id="SSF56529">
    <property type="entry name" value="FAH"/>
    <property type="match status" value="1"/>
</dbReference>
<dbReference type="EMBL" id="CP041690">
    <property type="protein sequence ID" value="QEE20951.1"/>
    <property type="molecule type" value="Genomic_DNA"/>
</dbReference>
<name>A0A5B9DNI6_9HYPH</name>
<evidence type="ECO:0000256" key="1">
    <source>
        <dbReference type="ARBA" id="ARBA00023239"/>
    </source>
</evidence>
<dbReference type="Pfam" id="PF01557">
    <property type="entry name" value="FAA_hydrolase"/>
    <property type="match status" value="1"/>
</dbReference>
<dbReference type="InterPro" id="IPR036663">
    <property type="entry name" value="Fumarylacetoacetase_C_sf"/>
</dbReference>
<dbReference type="InterPro" id="IPR050772">
    <property type="entry name" value="Hydratase-Decarb/MhpD_sf"/>
</dbReference>
<dbReference type="OrthoDB" id="7854191at2"/>
<dbReference type="KEGG" id="yti:FNA67_12525"/>
<dbReference type="PANTHER" id="PTHR30143">
    <property type="entry name" value="ACID HYDRATASE"/>
    <property type="match status" value="1"/>
</dbReference>
<keyword evidence="3" id="KW-1185">Reference proteome</keyword>
<accession>A0A5B9DNI6</accession>
<dbReference type="RefSeq" id="WP_147656258.1">
    <property type="nucleotide sequence ID" value="NZ_BMFM01000001.1"/>
</dbReference>
<dbReference type="Gene3D" id="3.90.850.10">
    <property type="entry name" value="Fumarylacetoacetase-like, C-terminal domain"/>
    <property type="match status" value="1"/>
</dbReference>
<keyword evidence="1" id="KW-0456">Lyase</keyword>
<evidence type="ECO:0000313" key="2">
    <source>
        <dbReference type="EMBL" id="QEE20951.1"/>
    </source>
</evidence>
<dbReference type="GO" id="GO:0008684">
    <property type="term" value="F:2-oxopent-4-enoate hydratase activity"/>
    <property type="evidence" value="ECO:0007669"/>
    <property type="project" value="TreeGrafter"/>
</dbReference>
<dbReference type="InterPro" id="IPR011234">
    <property type="entry name" value="Fumarylacetoacetase-like_C"/>
</dbReference>
<proteinExistence type="predicted"/>
<dbReference type="GO" id="GO:0005737">
    <property type="term" value="C:cytoplasm"/>
    <property type="evidence" value="ECO:0007669"/>
    <property type="project" value="TreeGrafter"/>
</dbReference>
<dbReference type="PANTHER" id="PTHR30143:SF0">
    <property type="entry name" value="2-KETO-4-PENTENOATE HYDRATASE"/>
    <property type="match status" value="1"/>
</dbReference>
<dbReference type="Proteomes" id="UP000321062">
    <property type="component" value="Chromosome"/>
</dbReference>
<sequence length="243" mass="25106">MTDMNATADLLEDLWRQGKTLPRLPDELTPRDVEGALGAQAAYLKRHRSCGWKIGPGPGGEGRMAAPLRGDILHAPQQLPAAATPAIEVEVGLVLGSDLPAGSTAEQAAAAIGGWHLALEPLRSRYDDPKAQPLPALLADNLSNAGLILGSGMPGLSGYVVDIVMELHNGAEKVGEYRGQISVPEIAQSLAWLADYAAARGKPLAAGDVVITGARVGPVALQRGASYRAISTIGEAAFGVAQG</sequence>
<reference evidence="2 3" key="1">
    <citation type="journal article" date="2015" name="Int. J. Syst. Evol. Microbiol.">
        <title>Youhaiella tibetensis gen. nov., sp. nov., isolated from subsurface sediment.</title>
        <authorList>
            <person name="Wang Y.X."/>
            <person name="Huang F.Q."/>
            <person name="Nogi Y."/>
            <person name="Pang S.J."/>
            <person name="Wang P.K."/>
            <person name="Lv J."/>
        </authorList>
    </citation>
    <scope>NUCLEOTIDE SEQUENCE [LARGE SCALE GENOMIC DNA]</scope>
    <source>
        <strain evidence="3">fig4</strain>
    </source>
</reference>
<protein>
    <submittedName>
        <fullName evidence="2">Uncharacterized protein</fullName>
    </submittedName>
</protein>
<dbReference type="AlphaFoldDB" id="A0A5B9DNI6"/>